<dbReference type="PROSITE" id="PS51257">
    <property type="entry name" value="PROKAR_LIPOPROTEIN"/>
    <property type="match status" value="1"/>
</dbReference>
<reference evidence="1 2" key="1">
    <citation type="submission" date="2016-10" db="EMBL/GenBank/DDBJ databases">
        <authorList>
            <person name="Varghese N."/>
            <person name="Submissions S."/>
        </authorList>
    </citation>
    <scope>NUCLEOTIDE SEQUENCE [LARGE SCALE GENOMIC DNA]</scope>
    <source>
        <strain evidence="1 2">DSM 17997</strain>
    </source>
</reference>
<dbReference type="Proteomes" id="UP000199663">
    <property type="component" value="Unassembled WGS sequence"/>
</dbReference>
<protein>
    <submittedName>
        <fullName evidence="1">Uncharacterized protein</fullName>
    </submittedName>
</protein>
<name>A0A1H3M1X2_9BACT</name>
<dbReference type="EMBL" id="FNQC01000002">
    <property type="protein sequence ID" value="SDY70294.1"/>
    <property type="molecule type" value="Genomic_DNA"/>
</dbReference>
<comment type="caution">
    <text evidence="1">The sequence shown here is derived from an EMBL/GenBank/DDBJ whole genome shotgun (WGS) entry which is preliminary data.</text>
</comment>
<accession>A0A1H3M1X2</accession>
<organism evidence="1 2">
    <name type="scientific">Rhodonellum ikkaensis</name>
    <dbReference type="NCBI Taxonomy" id="336829"/>
    <lineage>
        <taxon>Bacteria</taxon>
        <taxon>Pseudomonadati</taxon>
        <taxon>Bacteroidota</taxon>
        <taxon>Cytophagia</taxon>
        <taxon>Cytophagales</taxon>
        <taxon>Cytophagaceae</taxon>
        <taxon>Rhodonellum</taxon>
    </lineage>
</organism>
<keyword evidence="2" id="KW-1185">Reference proteome</keyword>
<proteinExistence type="predicted"/>
<gene>
    <name evidence="1" type="ORF">SAMN05444412_102299</name>
</gene>
<evidence type="ECO:0000313" key="1">
    <source>
        <dbReference type="EMBL" id="SDY70294.1"/>
    </source>
</evidence>
<evidence type="ECO:0000313" key="2">
    <source>
        <dbReference type="Proteomes" id="UP000199663"/>
    </source>
</evidence>
<sequence length="130" mass="14710">MKPFLNISIWIFVIGCLCRCTDQQQECLAYQGKIQSYACDGFVIKVTNRSVNSFMESGAGRVENVIAARIPIGSAFYEYFGEPIEEPKLGQSFFFEFRELLPEEKNICTTMTAEPSRSVFITDFSLECGD</sequence>